<gene>
    <name evidence="4" type="ORF">J2S63_002262</name>
</gene>
<dbReference type="Gene3D" id="1.10.10.60">
    <property type="entry name" value="Homeodomain-like"/>
    <property type="match status" value="1"/>
</dbReference>
<feature type="DNA-binding region" description="H-T-H motif" evidence="2">
    <location>
        <begin position="33"/>
        <end position="52"/>
    </location>
</feature>
<organism evidence="4 5">
    <name type="scientific">Nocardioides marmoribigeumensis</name>
    <dbReference type="NCBI Taxonomy" id="433649"/>
    <lineage>
        <taxon>Bacteria</taxon>
        <taxon>Bacillati</taxon>
        <taxon>Actinomycetota</taxon>
        <taxon>Actinomycetes</taxon>
        <taxon>Propionibacteriales</taxon>
        <taxon>Nocardioidaceae</taxon>
        <taxon>Nocardioides</taxon>
    </lineage>
</organism>
<name>A0ABU2BVP2_9ACTN</name>
<protein>
    <submittedName>
        <fullName evidence="4">AcrR family transcriptional regulator</fullName>
    </submittedName>
</protein>
<evidence type="ECO:0000256" key="2">
    <source>
        <dbReference type="PROSITE-ProRule" id="PRU00335"/>
    </source>
</evidence>
<dbReference type="InterPro" id="IPR009057">
    <property type="entry name" value="Homeodomain-like_sf"/>
</dbReference>
<reference evidence="4 5" key="1">
    <citation type="submission" date="2023-07" db="EMBL/GenBank/DDBJ databases">
        <title>Sequencing the genomes of 1000 actinobacteria strains.</title>
        <authorList>
            <person name="Klenk H.-P."/>
        </authorList>
    </citation>
    <scope>NUCLEOTIDE SEQUENCE [LARGE SCALE GENOMIC DNA]</scope>
    <source>
        <strain evidence="4 5">DSM 19426</strain>
    </source>
</reference>
<dbReference type="Proteomes" id="UP001183648">
    <property type="component" value="Unassembled WGS sequence"/>
</dbReference>
<sequence>MTSSRHIDTPDPDTVVLDAARASILAVGFRRSTLTDIAKRAGISRMTIYRRWDDMQAVLADLLVREWDTALREALAATTTASPTPAALAGGVVETVRLLRADELFARIVEVDPELLLPYLLQRRGRNQDRIVEVLATAVRLGQSESLLREGDPVTIARSVVLAAQGYVLSLTTMTDPDVTEDALLGELAHLIEGHLQP</sequence>
<dbReference type="InterPro" id="IPR001647">
    <property type="entry name" value="HTH_TetR"/>
</dbReference>
<dbReference type="SUPFAM" id="SSF46689">
    <property type="entry name" value="Homeodomain-like"/>
    <property type="match status" value="1"/>
</dbReference>
<evidence type="ECO:0000313" key="4">
    <source>
        <dbReference type="EMBL" id="MDR7362709.1"/>
    </source>
</evidence>
<dbReference type="PANTHER" id="PTHR30055:SF153">
    <property type="entry name" value="HTH-TYPE TRANSCRIPTIONAL REPRESSOR RV3405C"/>
    <property type="match status" value="1"/>
</dbReference>
<feature type="domain" description="HTH tetR-type" evidence="3">
    <location>
        <begin position="10"/>
        <end position="70"/>
    </location>
</feature>
<dbReference type="EMBL" id="JAVDYG010000001">
    <property type="protein sequence ID" value="MDR7362709.1"/>
    <property type="molecule type" value="Genomic_DNA"/>
</dbReference>
<dbReference type="InterPro" id="IPR050109">
    <property type="entry name" value="HTH-type_TetR-like_transc_reg"/>
</dbReference>
<evidence type="ECO:0000313" key="5">
    <source>
        <dbReference type="Proteomes" id="UP001183648"/>
    </source>
</evidence>
<keyword evidence="1 2" id="KW-0238">DNA-binding</keyword>
<dbReference type="Pfam" id="PF00440">
    <property type="entry name" value="TetR_N"/>
    <property type="match status" value="1"/>
</dbReference>
<comment type="caution">
    <text evidence="4">The sequence shown here is derived from an EMBL/GenBank/DDBJ whole genome shotgun (WGS) entry which is preliminary data.</text>
</comment>
<dbReference type="RefSeq" id="WP_310302016.1">
    <property type="nucleotide sequence ID" value="NZ_BAAAPS010000013.1"/>
</dbReference>
<evidence type="ECO:0000259" key="3">
    <source>
        <dbReference type="PROSITE" id="PS50977"/>
    </source>
</evidence>
<accession>A0ABU2BVP2</accession>
<evidence type="ECO:0000256" key="1">
    <source>
        <dbReference type="ARBA" id="ARBA00023125"/>
    </source>
</evidence>
<dbReference type="Gene3D" id="1.10.357.10">
    <property type="entry name" value="Tetracycline Repressor, domain 2"/>
    <property type="match status" value="1"/>
</dbReference>
<proteinExistence type="predicted"/>
<keyword evidence="5" id="KW-1185">Reference proteome</keyword>
<dbReference type="PROSITE" id="PS50977">
    <property type="entry name" value="HTH_TETR_2"/>
    <property type="match status" value="1"/>
</dbReference>
<dbReference type="PANTHER" id="PTHR30055">
    <property type="entry name" value="HTH-TYPE TRANSCRIPTIONAL REGULATOR RUTR"/>
    <property type="match status" value="1"/>
</dbReference>